<comment type="caution">
    <text evidence="1">The sequence shown here is derived from an EMBL/GenBank/DDBJ whole genome shotgun (WGS) entry which is preliminary data.</text>
</comment>
<reference evidence="1" key="1">
    <citation type="submission" date="2023-04" db="EMBL/GenBank/DDBJ databases">
        <title>A chromosome-level genome assembly of the parasitoid wasp Eretmocerus hayati.</title>
        <authorList>
            <person name="Zhong Y."/>
            <person name="Liu S."/>
            <person name="Liu Y."/>
        </authorList>
    </citation>
    <scope>NUCLEOTIDE SEQUENCE</scope>
    <source>
        <strain evidence="1">ZJU_SS_LIU_2023</strain>
    </source>
</reference>
<organism evidence="1 2">
    <name type="scientific">Eretmocerus hayati</name>
    <dbReference type="NCBI Taxonomy" id="131215"/>
    <lineage>
        <taxon>Eukaryota</taxon>
        <taxon>Metazoa</taxon>
        <taxon>Ecdysozoa</taxon>
        <taxon>Arthropoda</taxon>
        <taxon>Hexapoda</taxon>
        <taxon>Insecta</taxon>
        <taxon>Pterygota</taxon>
        <taxon>Neoptera</taxon>
        <taxon>Endopterygota</taxon>
        <taxon>Hymenoptera</taxon>
        <taxon>Apocrita</taxon>
        <taxon>Proctotrupomorpha</taxon>
        <taxon>Chalcidoidea</taxon>
        <taxon>Aphelinidae</taxon>
        <taxon>Aphelininae</taxon>
        <taxon>Eretmocerus</taxon>
    </lineage>
</organism>
<accession>A0ACC2PDV0</accession>
<gene>
    <name evidence="1" type="ORF">QAD02_017537</name>
</gene>
<dbReference type="EMBL" id="CM056741">
    <property type="protein sequence ID" value="KAJ8681745.1"/>
    <property type="molecule type" value="Genomic_DNA"/>
</dbReference>
<name>A0ACC2PDV0_9HYME</name>
<evidence type="ECO:0000313" key="1">
    <source>
        <dbReference type="EMBL" id="KAJ8681745.1"/>
    </source>
</evidence>
<dbReference type="Proteomes" id="UP001239111">
    <property type="component" value="Chromosome 1"/>
</dbReference>
<sequence length="266" mass="29367">MSQYTRYLVEYNRGCNDINCLSDQVCVIARDECTANKPECGTYPTCISNGAKETCRTKMCEQGTYCKTEDGVPKCIKTNSGLAYDPPGVPPVNNRNVPSSNYPPVPADPWSSGSRYANSNPYANANAPPAEDVNRDRGHSLYPSLNPVNPPYPTNNNGFPPYPGQSNNNYNNRPSVDQYGRPIYPPQNNNNYNNRPQVDQFGNPIYPSQRPAYPYPQQNLPYNGWGGTNNPNSIYRRNSASLSSLSVITFVSSMFLTLSIGLGVPI</sequence>
<proteinExistence type="predicted"/>
<protein>
    <submittedName>
        <fullName evidence="1">Uncharacterized protein</fullName>
    </submittedName>
</protein>
<evidence type="ECO:0000313" key="2">
    <source>
        <dbReference type="Proteomes" id="UP001239111"/>
    </source>
</evidence>
<keyword evidence="2" id="KW-1185">Reference proteome</keyword>